<name>A0ABZ1Z128_9NOCA</name>
<dbReference type="RefSeq" id="WP_329411992.1">
    <property type="nucleotide sequence ID" value="NZ_CP109441.1"/>
</dbReference>
<feature type="region of interest" description="Disordered" evidence="2">
    <location>
        <begin position="761"/>
        <end position="785"/>
    </location>
</feature>
<evidence type="ECO:0008006" key="5">
    <source>
        <dbReference type="Google" id="ProtNLM"/>
    </source>
</evidence>
<feature type="region of interest" description="Disordered" evidence="2">
    <location>
        <begin position="565"/>
        <end position="643"/>
    </location>
</feature>
<feature type="region of interest" description="Disordered" evidence="2">
    <location>
        <begin position="91"/>
        <end position="122"/>
    </location>
</feature>
<protein>
    <recommendedName>
        <fullName evidence="5">Bulb-type lectin domain-containing protein</fullName>
    </recommendedName>
</protein>
<feature type="compositionally biased region" description="Polar residues" evidence="2">
    <location>
        <begin position="612"/>
        <end position="629"/>
    </location>
</feature>
<feature type="compositionally biased region" description="Low complexity" evidence="2">
    <location>
        <begin position="447"/>
        <end position="471"/>
    </location>
</feature>
<organism evidence="3 4">
    <name type="scientific">Nocardia vinacea</name>
    <dbReference type="NCBI Taxonomy" id="96468"/>
    <lineage>
        <taxon>Bacteria</taxon>
        <taxon>Bacillati</taxon>
        <taxon>Actinomycetota</taxon>
        <taxon>Actinomycetes</taxon>
        <taxon>Mycobacteriales</taxon>
        <taxon>Nocardiaceae</taxon>
        <taxon>Nocardia</taxon>
    </lineage>
</organism>
<gene>
    <name evidence="3" type="ORF">OG563_06140</name>
</gene>
<proteinExistence type="predicted"/>
<evidence type="ECO:0000313" key="3">
    <source>
        <dbReference type="EMBL" id="WUV47810.1"/>
    </source>
</evidence>
<feature type="coiled-coil region" evidence="1">
    <location>
        <begin position="333"/>
        <end position="360"/>
    </location>
</feature>
<reference evidence="3" key="1">
    <citation type="submission" date="2022-10" db="EMBL/GenBank/DDBJ databases">
        <title>The complete genomes of actinobacterial strains from the NBC collection.</title>
        <authorList>
            <person name="Joergensen T.S."/>
            <person name="Alvarez Arevalo M."/>
            <person name="Sterndorff E.B."/>
            <person name="Faurdal D."/>
            <person name="Vuksanovic O."/>
            <person name="Mourched A.-S."/>
            <person name="Charusanti P."/>
            <person name="Shaw S."/>
            <person name="Blin K."/>
            <person name="Weber T."/>
        </authorList>
    </citation>
    <scope>NUCLEOTIDE SEQUENCE</scope>
    <source>
        <strain evidence="3">NBC_01482</strain>
    </source>
</reference>
<sequence>MADGYFYQWIDGEFKLVNGIGSTPDTNGNGDSPEGYYYASRSDGSMQLYHCNKDGDYQAINYHGNNVVDPNGNLHAFDNTDGVNLDYTEAARESSGHLSDEHVEGFDPPPPAPDPNADENKLPEVADRRDDRLLAGETLAPEDSSDVAEGKARSSLTNGDYTLTLDSDNRLVLTDKDGNELWGYAGADAAELLSQLSLGQYDVKIGLDGSIKVIDPKDGSVVKVVREASDAKHAKLVLLYHPPAESLKLQISIDEAQSALQLQVDCFAKGKASLAEDVGDWLHDHGLGDKENTSSLTLSYNESYLNYDTHTKEHFKDLDEQIRSIAVNTDLVNSEAFKKIETAIDELDEALRAIDAEEDVQYNVLIDRPENMTAQAWAHIPDEDKHHDRIIPDLEQDLLDLINKTVATVDKEVDNANQAMEEHEGATDKNSPEYKAGLDDGYKDGYADGLAAGQGDGTTTTDDGTADVPTDWSDSFSDLLTNGETGGTDDTSGSTGQITTAGTGNSNSGILNAINSAMDKIEASKNSGGGNSNNNGNGNGNSNSGGNSAAGLVQAMQLMSLMSGLNQGKDKDRDKDKDKDEDSRAGMRPADQGAVQAAQAAATNPAAVTDSGVVSATASTPPQLSTSGSAMVDMKLPDGSTQKVSSAVAQAVNKELNNPNGSDARSAYAGTSGAASPSGPWNAVDSSHLRTGDVVQWENRSGLVVVDSAGLQVIVNGQLVPLDPNNPPGGVNGGYGNFQGFFHPSGVDVQATVQQADVPAAPGAVTAPPSAPTVPPAVSAPAASI</sequence>
<feature type="compositionally biased region" description="Polar residues" evidence="2">
    <location>
        <begin position="501"/>
        <end position="515"/>
    </location>
</feature>
<evidence type="ECO:0000256" key="2">
    <source>
        <dbReference type="SAM" id="MobiDB-lite"/>
    </source>
</evidence>
<feature type="compositionally biased region" description="Low complexity" evidence="2">
    <location>
        <begin position="776"/>
        <end position="785"/>
    </location>
</feature>
<feature type="compositionally biased region" description="Basic and acidic residues" evidence="2">
    <location>
        <begin position="568"/>
        <end position="585"/>
    </location>
</feature>
<evidence type="ECO:0000313" key="4">
    <source>
        <dbReference type="Proteomes" id="UP001432062"/>
    </source>
</evidence>
<keyword evidence="4" id="KW-1185">Reference proteome</keyword>
<dbReference type="Proteomes" id="UP001432062">
    <property type="component" value="Chromosome"/>
</dbReference>
<feature type="compositionally biased region" description="Low complexity" evidence="2">
    <location>
        <begin position="532"/>
        <end position="547"/>
    </location>
</feature>
<feature type="compositionally biased region" description="Basic and acidic residues" evidence="2">
    <location>
        <begin position="419"/>
        <end position="446"/>
    </location>
</feature>
<feature type="compositionally biased region" description="Basic and acidic residues" evidence="2">
    <location>
        <begin position="91"/>
        <end position="105"/>
    </location>
</feature>
<feature type="region of interest" description="Disordered" evidence="2">
    <location>
        <begin position="655"/>
        <end position="684"/>
    </location>
</feature>
<accession>A0ABZ1Z128</accession>
<feature type="region of interest" description="Disordered" evidence="2">
    <location>
        <begin position="419"/>
        <end position="549"/>
    </location>
</feature>
<keyword evidence="1" id="KW-0175">Coiled coil</keyword>
<dbReference type="EMBL" id="CP109441">
    <property type="protein sequence ID" value="WUV47810.1"/>
    <property type="molecule type" value="Genomic_DNA"/>
</dbReference>
<evidence type="ECO:0000256" key="1">
    <source>
        <dbReference type="SAM" id="Coils"/>
    </source>
</evidence>
<feature type="compositionally biased region" description="Low complexity" evidence="2">
    <location>
        <begin position="488"/>
        <end position="500"/>
    </location>
</feature>
<feature type="compositionally biased region" description="Low complexity" evidence="2">
    <location>
        <begin position="590"/>
        <end position="607"/>
    </location>
</feature>